<evidence type="ECO:0000256" key="5">
    <source>
        <dbReference type="ARBA" id="ARBA00022764"/>
    </source>
</evidence>
<keyword evidence="6" id="KW-0016">Alginate biosynthesis</keyword>
<dbReference type="PROSITE" id="PS51318">
    <property type="entry name" value="TAT"/>
    <property type="match status" value="1"/>
</dbReference>
<keyword evidence="3" id="KW-0808">Transferase</keyword>
<name>A0ABW4N022_9CAUL</name>
<dbReference type="InterPro" id="IPR006311">
    <property type="entry name" value="TAT_signal"/>
</dbReference>
<dbReference type="InterPro" id="IPR031811">
    <property type="entry name" value="ALGX/ALGJ_SGNH-like"/>
</dbReference>
<dbReference type="Proteomes" id="UP001597237">
    <property type="component" value="Unassembled WGS sequence"/>
</dbReference>
<accession>A0ABW4N022</accession>
<evidence type="ECO:0000313" key="8">
    <source>
        <dbReference type="EMBL" id="MFD1782530.1"/>
    </source>
</evidence>
<evidence type="ECO:0000256" key="1">
    <source>
        <dbReference type="ARBA" id="ARBA00004418"/>
    </source>
</evidence>
<proteinExistence type="predicted"/>
<feature type="domain" description="AlgX/AlgJ SGNH hydrolase-like" evidence="7">
    <location>
        <begin position="89"/>
        <end position="263"/>
    </location>
</feature>
<evidence type="ECO:0000256" key="3">
    <source>
        <dbReference type="ARBA" id="ARBA00022679"/>
    </source>
</evidence>
<keyword evidence="5" id="KW-0574">Periplasm</keyword>
<reference evidence="9" key="1">
    <citation type="journal article" date="2019" name="Int. J. Syst. Evol. Microbiol.">
        <title>The Global Catalogue of Microorganisms (GCM) 10K type strain sequencing project: providing services to taxonomists for standard genome sequencing and annotation.</title>
        <authorList>
            <consortium name="The Broad Institute Genomics Platform"/>
            <consortium name="The Broad Institute Genome Sequencing Center for Infectious Disease"/>
            <person name="Wu L."/>
            <person name="Ma J."/>
        </authorList>
    </citation>
    <scope>NUCLEOTIDE SEQUENCE [LARGE SCALE GENOMIC DNA]</scope>
    <source>
        <strain evidence="9">DFY28</strain>
    </source>
</reference>
<dbReference type="Pfam" id="PF16822">
    <property type="entry name" value="ALGX"/>
    <property type="match status" value="1"/>
</dbReference>
<keyword evidence="4" id="KW-0732">Signal</keyword>
<comment type="pathway">
    <text evidence="2">Glycan biosynthesis; alginate biosynthesis.</text>
</comment>
<dbReference type="RefSeq" id="WP_377280417.1">
    <property type="nucleotide sequence ID" value="NZ_JBHRSI010000001.1"/>
</dbReference>
<evidence type="ECO:0000256" key="6">
    <source>
        <dbReference type="ARBA" id="ARBA00022841"/>
    </source>
</evidence>
<protein>
    <recommendedName>
        <fullName evidence="7">AlgX/AlgJ SGNH hydrolase-like domain-containing protein</fullName>
    </recommendedName>
</protein>
<sequence length="512" mass="55907">MSHPLPRRALTAGAAALVIAAFALPGLLPKPDLREGRRLAPAPELTADLAEVRRQADAYVADNFPARRHLISTLNYVRLQFGVSGSDKVLAGREGWLYFNDGSLLGNGRGVRRLTEPEARSQLTNLQARAEYLQARGAAYLVVAPPLQETIYPEYAPGWFRLDPTRYGRALADLAAEAVPGRMLHLEPALAAAKAAGVTTFSRHDTHWTGDGAYAGYVAIMEALRAQGLREPTRPLSDFRPNVSDPKRPRDLARMIGVASFVPIRYRAYEDPAAAGWRTTWLRGGRRDFTAPQVVDTGEVGKPVLLMQRDSFSNALLPFLTGHFSRVVLTHIDDGLWRPDLVETYRPDFVILQVQEAGLGAALRLAPPPARPAYPAIETALDKRRSLRPVRADERAAFAAAARTGACAVDRAAWRQGQLQLAGWISDLRAEPGYGRAAVRLRGSGADVVQEIEISRPRPDLAAAFQRPVGQPNGFDVRLLTAALAAGAYDLTLYRTTRDGWIACDGPKVRIG</sequence>
<dbReference type="EMBL" id="JBHUEY010000001">
    <property type="protein sequence ID" value="MFD1782530.1"/>
    <property type="molecule type" value="Genomic_DNA"/>
</dbReference>
<gene>
    <name evidence="8" type="ORF">ACFSC0_03915</name>
</gene>
<comment type="subcellular location">
    <subcellularLocation>
        <location evidence="1">Periplasm</location>
    </subcellularLocation>
</comment>
<organism evidence="8 9">
    <name type="scientific">Phenylobacterium terrae</name>
    <dbReference type="NCBI Taxonomy" id="2665495"/>
    <lineage>
        <taxon>Bacteria</taxon>
        <taxon>Pseudomonadati</taxon>
        <taxon>Pseudomonadota</taxon>
        <taxon>Alphaproteobacteria</taxon>
        <taxon>Caulobacterales</taxon>
        <taxon>Caulobacteraceae</taxon>
        <taxon>Phenylobacterium</taxon>
    </lineage>
</organism>
<keyword evidence="9" id="KW-1185">Reference proteome</keyword>
<evidence type="ECO:0000256" key="4">
    <source>
        <dbReference type="ARBA" id="ARBA00022729"/>
    </source>
</evidence>
<comment type="caution">
    <text evidence="8">The sequence shown here is derived from an EMBL/GenBank/DDBJ whole genome shotgun (WGS) entry which is preliminary data.</text>
</comment>
<evidence type="ECO:0000256" key="2">
    <source>
        <dbReference type="ARBA" id="ARBA00005182"/>
    </source>
</evidence>
<evidence type="ECO:0000313" key="9">
    <source>
        <dbReference type="Proteomes" id="UP001597237"/>
    </source>
</evidence>
<evidence type="ECO:0000259" key="7">
    <source>
        <dbReference type="Pfam" id="PF16822"/>
    </source>
</evidence>